<dbReference type="EMBL" id="CP023777">
    <property type="protein sequence ID" value="ATL49116.1"/>
    <property type="molecule type" value="Genomic_DNA"/>
</dbReference>
<keyword evidence="2" id="KW-1185">Reference proteome</keyword>
<gene>
    <name evidence="1" type="ORF">COR50_19140</name>
</gene>
<dbReference type="Proteomes" id="UP000220133">
    <property type="component" value="Chromosome"/>
</dbReference>
<reference evidence="1 2" key="1">
    <citation type="submission" date="2017-10" db="EMBL/GenBank/DDBJ databases">
        <title>Paenichitinophaga pekingensis gen. nov., sp. nov., isolated from activated sludge.</title>
        <authorList>
            <person name="Jin D."/>
            <person name="Kong X."/>
            <person name="Deng Y."/>
            <person name="Bai Z."/>
        </authorList>
    </citation>
    <scope>NUCLEOTIDE SEQUENCE [LARGE SCALE GENOMIC DNA]</scope>
    <source>
        <strain evidence="1 2">13</strain>
    </source>
</reference>
<organism evidence="1 2">
    <name type="scientific">Chitinophaga caeni</name>
    <dbReference type="NCBI Taxonomy" id="2029983"/>
    <lineage>
        <taxon>Bacteria</taxon>
        <taxon>Pseudomonadati</taxon>
        <taxon>Bacteroidota</taxon>
        <taxon>Chitinophagia</taxon>
        <taxon>Chitinophagales</taxon>
        <taxon>Chitinophagaceae</taxon>
        <taxon>Chitinophaga</taxon>
    </lineage>
</organism>
<dbReference type="KEGG" id="cbae:COR50_19140"/>
<sequence>MSRRFTFRIIFSILIAIFAVIPGVNAQELTAPGLRGLLLSRIIDSIQFQRSYNIAPVHYWKFAAEAFRTNSILQLDDRVKAQFQNFVERRKGLAGKHLFAGLDTALNTRYMDKELRAMYAFKDSGRWVKQFAIPTQLDNQPRYLGVEVATSDTLGLYKGWWHNISFADDIQIGGVPMLLQFTNLSGHDWMNDGSMNASLIKMSFNKEAYWQKLQRFTHDHFDLQKYYLSDFDYHQYVEEYLNARLENILSSPDFIKQAGALRSLVSKDQLLYMDSVQLQKLILTYYYYDPEKLSSFLEGDAADKDLPGDFLVYETREAYLSALLELKSEIAYGGDIDLAALQLENWRSFQHQRAYDYKNIPSLAKELIPLNGFQRFFLKLNQLTLGNFTMQSGGIWNQAFVAGGFASIDIGKYRFAAALGTRRDLSLSQQMFMGSLKPASYNFQYLQLGIGKQHLNNAKIEVLNTFSKNLERGQFVGRSVNQNVFVGGLNTQIYMGKLGRLNASISKSSSQFNTISNSSKEYANISKAAIGQFFNDFWMTAAVNLNYSGTVKPWGLEQAFHVGYSGLGYNNPGNPYALRGAWQYGLNLKKSILEKRGMIQFRGRLKDMARSVVTGSKWRSWNYSVDGRYKVSRRWFLYGRYVSSSSSSRQDGVNSDVFVNRRGSLASQWQGKWFGKRVFNYSSFGLQQMRYESGWQPVHSEFINMNTQLSMALKQNFLSISLFYNRDMKQQAVYGNLFTADLGYTYILKPTLQATSGINYLDNKDVVQQAGIKQQVNWQFKSRWAVQASADLRHNFKNSSQNYLYGKFRADLSLYYLLN</sequence>
<dbReference type="RefSeq" id="WP_098195484.1">
    <property type="nucleotide sequence ID" value="NZ_CP023777.1"/>
</dbReference>
<dbReference type="OrthoDB" id="730885at2"/>
<accession>A0A291QYR0</accession>
<evidence type="ECO:0000313" key="2">
    <source>
        <dbReference type="Proteomes" id="UP000220133"/>
    </source>
</evidence>
<evidence type="ECO:0000313" key="1">
    <source>
        <dbReference type="EMBL" id="ATL49116.1"/>
    </source>
</evidence>
<protein>
    <submittedName>
        <fullName evidence="1">Uncharacterized protein</fullName>
    </submittedName>
</protein>
<proteinExistence type="predicted"/>
<dbReference type="AlphaFoldDB" id="A0A291QYR0"/>
<name>A0A291QYR0_9BACT</name>